<evidence type="ECO:0000313" key="1">
    <source>
        <dbReference type="EMBL" id="KAI4368244.1"/>
    </source>
</evidence>
<keyword evidence="2" id="KW-1185">Reference proteome</keyword>
<sequence length="131" mass="15353">MCSYGGWPGSYTGARSDPARSISRSNSLRYMEQTCLMMEKRQLFLRSYQFSRKRSLPERIRRSFTKAKRVIWFKLRLAARYRKLVCSRLSRLRQRLCLRRRRSGLLLIIPLGCSSSGYQIQSGQNSCPCLC</sequence>
<evidence type="ECO:0000313" key="2">
    <source>
        <dbReference type="Proteomes" id="UP001057402"/>
    </source>
</evidence>
<dbReference type="EMBL" id="CM042884">
    <property type="protein sequence ID" value="KAI4368244.1"/>
    <property type="molecule type" value="Genomic_DNA"/>
</dbReference>
<reference evidence="2" key="1">
    <citation type="journal article" date="2023" name="Front. Plant Sci.">
        <title>Chromosomal-level genome assembly of Melastoma candidum provides insights into trichome evolution.</title>
        <authorList>
            <person name="Zhong Y."/>
            <person name="Wu W."/>
            <person name="Sun C."/>
            <person name="Zou P."/>
            <person name="Liu Y."/>
            <person name="Dai S."/>
            <person name="Zhou R."/>
        </authorList>
    </citation>
    <scope>NUCLEOTIDE SEQUENCE [LARGE SCALE GENOMIC DNA]</scope>
</reference>
<protein>
    <submittedName>
        <fullName evidence="1">Uncharacterized protein</fullName>
    </submittedName>
</protein>
<name>A0ACB9QNN9_9MYRT</name>
<proteinExistence type="predicted"/>
<comment type="caution">
    <text evidence="1">The sequence shown here is derived from an EMBL/GenBank/DDBJ whole genome shotgun (WGS) entry which is preliminary data.</text>
</comment>
<organism evidence="1 2">
    <name type="scientific">Melastoma candidum</name>
    <dbReference type="NCBI Taxonomy" id="119954"/>
    <lineage>
        <taxon>Eukaryota</taxon>
        <taxon>Viridiplantae</taxon>
        <taxon>Streptophyta</taxon>
        <taxon>Embryophyta</taxon>
        <taxon>Tracheophyta</taxon>
        <taxon>Spermatophyta</taxon>
        <taxon>Magnoliopsida</taxon>
        <taxon>eudicotyledons</taxon>
        <taxon>Gunneridae</taxon>
        <taxon>Pentapetalae</taxon>
        <taxon>rosids</taxon>
        <taxon>malvids</taxon>
        <taxon>Myrtales</taxon>
        <taxon>Melastomataceae</taxon>
        <taxon>Melastomatoideae</taxon>
        <taxon>Melastomateae</taxon>
        <taxon>Melastoma</taxon>
    </lineage>
</organism>
<gene>
    <name evidence="1" type="ORF">MLD38_016821</name>
</gene>
<accession>A0ACB9QNN9</accession>
<dbReference type="Proteomes" id="UP001057402">
    <property type="component" value="Chromosome 5"/>
</dbReference>